<sequence length="82" mass="9329">MPSEDCEFLFIMIAKASMLHNVINSLMLFTRHRNYILSLIIMEHESSAIYPHGEVLVCMVSGFVHGLDIQVIRCPVDFTVGF</sequence>
<protein>
    <submittedName>
        <fullName evidence="1">Uncharacterized protein</fullName>
    </submittedName>
</protein>
<dbReference type="Proteomes" id="UP001367508">
    <property type="component" value="Unassembled WGS sequence"/>
</dbReference>
<name>A0AAN9MWN2_CANGL</name>
<keyword evidence="2" id="KW-1185">Reference proteome</keyword>
<comment type="caution">
    <text evidence="1">The sequence shown here is derived from an EMBL/GenBank/DDBJ whole genome shotgun (WGS) entry which is preliminary data.</text>
</comment>
<reference evidence="1 2" key="1">
    <citation type="submission" date="2024-01" db="EMBL/GenBank/DDBJ databases">
        <title>The genomes of 5 underutilized Papilionoideae crops provide insights into root nodulation and disease resistanc.</title>
        <authorList>
            <person name="Jiang F."/>
        </authorList>
    </citation>
    <scope>NUCLEOTIDE SEQUENCE [LARGE SCALE GENOMIC DNA]</scope>
    <source>
        <strain evidence="1">LVBAO_FW01</strain>
        <tissue evidence="1">Leaves</tissue>
    </source>
</reference>
<evidence type="ECO:0000313" key="2">
    <source>
        <dbReference type="Proteomes" id="UP001367508"/>
    </source>
</evidence>
<dbReference type="AlphaFoldDB" id="A0AAN9MWN2"/>
<organism evidence="1 2">
    <name type="scientific">Canavalia gladiata</name>
    <name type="common">Sword bean</name>
    <name type="synonym">Dolichos gladiatus</name>
    <dbReference type="NCBI Taxonomy" id="3824"/>
    <lineage>
        <taxon>Eukaryota</taxon>
        <taxon>Viridiplantae</taxon>
        <taxon>Streptophyta</taxon>
        <taxon>Embryophyta</taxon>
        <taxon>Tracheophyta</taxon>
        <taxon>Spermatophyta</taxon>
        <taxon>Magnoliopsida</taxon>
        <taxon>eudicotyledons</taxon>
        <taxon>Gunneridae</taxon>
        <taxon>Pentapetalae</taxon>
        <taxon>rosids</taxon>
        <taxon>fabids</taxon>
        <taxon>Fabales</taxon>
        <taxon>Fabaceae</taxon>
        <taxon>Papilionoideae</taxon>
        <taxon>50 kb inversion clade</taxon>
        <taxon>NPAAA clade</taxon>
        <taxon>indigoferoid/millettioid clade</taxon>
        <taxon>Phaseoleae</taxon>
        <taxon>Canavalia</taxon>
    </lineage>
</organism>
<evidence type="ECO:0000313" key="1">
    <source>
        <dbReference type="EMBL" id="KAK7359602.1"/>
    </source>
</evidence>
<dbReference type="EMBL" id="JAYMYQ010000001">
    <property type="protein sequence ID" value="KAK7359602.1"/>
    <property type="molecule type" value="Genomic_DNA"/>
</dbReference>
<gene>
    <name evidence="1" type="ORF">VNO77_01563</name>
</gene>
<proteinExistence type="predicted"/>
<accession>A0AAN9MWN2</accession>